<evidence type="ECO:0000256" key="1">
    <source>
        <dbReference type="ARBA" id="ARBA00022801"/>
    </source>
</evidence>
<keyword evidence="2" id="KW-0325">Glycoprotein</keyword>
<accession>A0AA36N500</accession>
<keyword evidence="3" id="KW-0812">Transmembrane</keyword>
<keyword evidence="4" id="KW-0732">Signal</keyword>
<dbReference type="Pfam" id="PF00149">
    <property type="entry name" value="Metallophos"/>
    <property type="match status" value="1"/>
</dbReference>
<dbReference type="Proteomes" id="UP001178507">
    <property type="component" value="Unassembled WGS sequence"/>
</dbReference>
<feature type="chain" id="PRO_5041323555" description="Calcineurin-like phosphoesterase domain-containing protein" evidence="4">
    <location>
        <begin position="23"/>
        <end position="575"/>
    </location>
</feature>
<dbReference type="GO" id="GO:0016787">
    <property type="term" value="F:hydrolase activity"/>
    <property type="evidence" value="ECO:0007669"/>
    <property type="project" value="UniProtKB-KW"/>
</dbReference>
<evidence type="ECO:0000313" key="6">
    <source>
        <dbReference type="EMBL" id="CAJ1390800.1"/>
    </source>
</evidence>
<feature type="domain" description="Calcineurin-like phosphoesterase" evidence="5">
    <location>
        <begin position="24"/>
        <end position="334"/>
    </location>
</feature>
<keyword evidence="3" id="KW-1133">Transmembrane helix</keyword>
<keyword evidence="1" id="KW-0378">Hydrolase</keyword>
<dbReference type="AlphaFoldDB" id="A0AA36N500"/>
<evidence type="ECO:0000256" key="3">
    <source>
        <dbReference type="SAM" id="Phobius"/>
    </source>
</evidence>
<dbReference type="SUPFAM" id="SSF56300">
    <property type="entry name" value="Metallo-dependent phosphatases"/>
    <property type="match status" value="1"/>
</dbReference>
<proteinExistence type="predicted"/>
<organism evidence="6 7">
    <name type="scientific">Effrenium voratum</name>
    <dbReference type="NCBI Taxonomy" id="2562239"/>
    <lineage>
        <taxon>Eukaryota</taxon>
        <taxon>Sar</taxon>
        <taxon>Alveolata</taxon>
        <taxon>Dinophyceae</taxon>
        <taxon>Suessiales</taxon>
        <taxon>Symbiodiniaceae</taxon>
        <taxon>Effrenium</taxon>
    </lineage>
</organism>
<evidence type="ECO:0000256" key="2">
    <source>
        <dbReference type="ARBA" id="ARBA00023180"/>
    </source>
</evidence>
<evidence type="ECO:0000259" key="5">
    <source>
        <dbReference type="Pfam" id="PF00149"/>
    </source>
</evidence>
<reference evidence="6" key="1">
    <citation type="submission" date="2023-08" db="EMBL/GenBank/DDBJ databases">
        <authorList>
            <person name="Chen Y."/>
            <person name="Shah S."/>
            <person name="Dougan E. K."/>
            <person name="Thang M."/>
            <person name="Chan C."/>
        </authorList>
    </citation>
    <scope>NUCLEOTIDE SEQUENCE</scope>
</reference>
<dbReference type="EMBL" id="CAUJNA010002146">
    <property type="protein sequence ID" value="CAJ1390800.1"/>
    <property type="molecule type" value="Genomic_DNA"/>
</dbReference>
<keyword evidence="3" id="KW-0472">Membrane</keyword>
<sequence>MGTSRLVLLAFGLLAEAHKKVAYRFVQLTDIHMEPFYNPHNGHNKGDVCRVDEAFNKSQCIPFRIEPEASIYPFGRLNCDAPHALMRSLFKHIETVATEVKKKGALFGIFTGDIPSHQLSCQRHQGKTIEFVVSHMAKNLKPVLGKIYPLMGNNDFFPNYNVSLEPNSAWQELVASIYEANGLLGGPQLETFKRGGFYSAEPVKGLKLIALNTVVWSQKVLDWESTQTKEVVDIPAVDEATWSGPNAPIPVADISGWSWNTDVVSHKELWPCEKRPRDPYGQLAWLEAELRAAREAKQRVVIAGHVPPGNKVGDNNFCVQYLRDLTRLVRENADLIEVQIYGDHSNDEFRMVWSDDKGEAHAVSSVLVSAGVTPRKHCNPSWRLFEVTEDHRVHDFTQYYLPLVATDIVWSTKPEWVKLHREGKDELLSSKFWRKQYSFREQYGVGLSPPELEMLWVKMQSSPKLLKDYLAQMFSQTVGVHDYFDYICDMRYLDEEENEECYKRGRLLSAAPPPVAVEAIDFAEVDHENTGPKYVQIHPAMLGSLIGCLLITTGSTLYLFVRSRAASKDVYLQMP</sequence>
<dbReference type="Gene3D" id="3.60.21.10">
    <property type="match status" value="1"/>
</dbReference>
<dbReference type="PANTHER" id="PTHR10340">
    <property type="entry name" value="SPHINGOMYELIN PHOSPHODIESTERASE"/>
    <property type="match status" value="1"/>
</dbReference>
<dbReference type="InterPro" id="IPR004843">
    <property type="entry name" value="Calcineurin-like_PHP"/>
</dbReference>
<dbReference type="InterPro" id="IPR029052">
    <property type="entry name" value="Metallo-depent_PP-like"/>
</dbReference>
<gene>
    <name evidence="6" type="ORF">EVOR1521_LOCUS16117</name>
</gene>
<feature type="transmembrane region" description="Helical" evidence="3">
    <location>
        <begin position="540"/>
        <end position="561"/>
    </location>
</feature>
<keyword evidence="7" id="KW-1185">Reference proteome</keyword>
<dbReference type="PANTHER" id="PTHR10340:SF57">
    <property type="entry name" value="METALLOPHOS DOMAIN-CONTAINING PROTEIN"/>
    <property type="match status" value="1"/>
</dbReference>
<evidence type="ECO:0000256" key="4">
    <source>
        <dbReference type="SAM" id="SignalP"/>
    </source>
</evidence>
<comment type="caution">
    <text evidence="6">The sequence shown here is derived from an EMBL/GenBank/DDBJ whole genome shotgun (WGS) entry which is preliminary data.</text>
</comment>
<protein>
    <recommendedName>
        <fullName evidence="5">Calcineurin-like phosphoesterase domain-containing protein</fullName>
    </recommendedName>
</protein>
<name>A0AA36N500_9DINO</name>
<evidence type="ECO:0000313" key="7">
    <source>
        <dbReference type="Proteomes" id="UP001178507"/>
    </source>
</evidence>
<feature type="signal peptide" evidence="4">
    <location>
        <begin position="1"/>
        <end position="22"/>
    </location>
</feature>